<reference evidence="2 3" key="1">
    <citation type="submission" date="2017-06" db="EMBL/GenBank/DDBJ databases">
        <title>Yangia sp. YSBP01 complete genome sequence.</title>
        <authorList>
            <person name="Woo J.-H."/>
            <person name="Kim H.-S."/>
        </authorList>
    </citation>
    <scope>NUCLEOTIDE SEQUENCE [LARGE SCALE GENOMIC DNA]</scope>
    <source>
        <strain evidence="2 3">YSBP01</strain>
    </source>
</reference>
<dbReference type="EMBL" id="CP022189">
    <property type="protein sequence ID" value="AWI83381.1"/>
    <property type="molecule type" value="Genomic_DNA"/>
</dbReference>
<name>A0A2U8HC57_9RHOB</name>
<evidence type="ECO:0000313" key="3">
    <source>
        <dbReference type="Proteomes" id="UP000244915"/>
    </source>
</evidence>
<dbReference type="AlphaFoldDB" id="A0A2U8HC57"/>
<feature type="region of interest" description="Disordered" evidence="1">
    <location>
        <begin position="68"/>
        <end position="96"/>
    </location>
</feature>
<organism evidence="2 3">
    <name type="scientific">Alloyangia pacifica</name>
    <dbReference type="NCBI Taxonomy" id="311180"/>
    <lineage>
        <taxon>Bacteria</taxon>
        <taxon>Pseudomonadati</taxon>
        <taxon>Pseudomonadota</taxon>
        <taxon>Alphaproteobacteria</taxon>
        <taxon>Rhodobacterales</taxon>
        <taxon>Roseobacteraceae</taxon>
        <taxon>Alloyangia</taxon>
    </lineage>
</organism>
<dbReference type="KEGG" id="ypac:CEW88_06690"/>
<proteinExistence type="predicted"/>
<evidence type="ECO:0000256" key="1">
    <source>
        <dbReference type="SAM" id="MobiDB-lite"/>
    </source>
</evidence>
<gene>
    <name evidence="2" type="ORF">CEW88_06690</name>
</gene>
<protein>
    <submittedName>
        <fullName evidence="2">Uncharacterized protein</fullName>
    </submittedName>
</protein>
<dbReference type="Proteomes" id="UP000244915">
    <property type="component" value="Chromosome 1"/>
</dbReference>
<evidence type="ECO:0000313" key="2">
    <source>
        <dbReference type="EMBL" id="AWI83381.1"/>
    </source>
</evidence>
<sequence length="117" mass="12803">MRRFPAAGARRFATLNHDALHALDSHLAADPVRAGLPAAAVRGRKARFAALMGEEPYRALMGRRLVTPPSRPLKPELARALSRRRDPRPASRQGPGFRATISLTVIFLAASPPPYYP</sequence>
<accession>A0A2U8HC57</accession>
<feature type="compositionally biased region" description="Basic and acidic residues" evidence="1">
    <location>
        <begin position="73"/>
        <end position="89"/>
    </location>
</feature>